<comment type="caution">
    <text evidence="2">The sequence shown here is derived from an EMBL/GenBank/DDBJ whole genome shotgun (WGS) entry which is preliminary data.</text>
</comment>
<dbReference type="EMBL" id="NDHI03003627">
    <property type="protein sequence ID" value="PNJ14118.1"/>
    <property type="molecule type" value="Genomic_DNA"/>
</dbReference>
<feature type="non-terminal residue" evidence="2">
    <location>
        <position position="35"/>
    </location>
</feature>
<evidence type="ECO:0000313" key="2">
    <source>
        <dbReference type="EMBL" id="PNJ14118.1"/>
    </source>
</evidence>
<name>A0A2J8S046_PONAB</name>
<organism evidence="2">
    <name type="scientific">Pongo abelii</name>
    <name type="common">Sumatran orangutan</name>
    <name type="synonym">Pongo pygmaeus abelii</name>
    <dbReference type="NCBI Taxonomy" id="9601"/>
    <lineage>
        <taxon>Eukaryota</taxon>
        <taxon>Metazoa</taxon>
        <taxon>Chordata</taxon>
        <taxon>Craniata</taxon>
        <taxon>Vertebrata</taxon>
        <taxon>Euteleostomi</taxon>
        <taxon>Mammalia</taxon>
        <taxon>Eutheria</taxon>
        <taxon>Euarchontoglires</taxon>
        <taxon>Primates</taxon>
        <taxon>Haplorrhini</taxon>
        <taxon>Catarrhini</taxon>
        <taxon>Hominidae</taxon>
        <taxon>Pongo</taxon>
    </lineage>
</organism>
<feature type="region of interest" description="Disordered" evidence="1">
    <location>
        <begin position="1"/>
        <end position="35"/>
    </location>
</feature>
<dbReference type="AlphaFoldDB" id="A0A2J8S046"/>
<dbReference type="STRING" id="9601.ENSPPYP00000008035"/>
<accession>A0A2J8S046</accession>
<reference evidence="2" key="1">
    <citation type="submission" date="2017-12" db="EMBL/GenBank/DDBJ databases">
        <title>High-resolution comparative analysis of great ape genomes.</title>
        <authorList>
            <person name="Pollen A."/>
            <person name="Hastie A."/>
            <person name="Hormozdiari F."/>
            <person name="Dougherty M."/>
            <person name="Liu R."/>
            <person name="Chaisson M."/>
            <person name="Hoppe E."/>
            <person name="Hill C."/>
            <person name="Pang A."/>
            <person name="Hillier L."/>
            <person name="Baker C."/>
            <person name="Armstrong J."/>
            <person name="Shendure J."/>
            <person name="Paten B."/>
            <person name="Wilson R."/>
            <person name="Chao H."/>
            <person name="Schneider V."/>
            <person name="Ventura M."/>
            <person name="Kronenberg Z."/>
            <person name="Murali S."/>
            <person name="Gordon D."/>
            <person name="Cantsilieris S."/>
            <person name="Munson K."/>
            <person name="Nelson B."/>
            <person name="Raja A."/>
            <person name="Underwood J."/>
            <person name="Diekhans M."/>
            <person name="Fiddes I."/>
            <person name="Haussler D."/>
            <person name="Eichler E."/>
        </authorList>
    </citation>
    <scope>NUCLEOTIDE SEQUENCE [LARGE SCALE GENOMIC DNA]</scope>
    <source>
        <strain evidence="2">Susie</strain>
    </source>
</reference>
<protein>
    <submittedName>
        <fullName evidence="2">RMI2 isoform 3</fullName>
    </submittedName>
</protein>
<gene>
    <name evidence="2" type="ORF">CR201_G0047226</name>
</gene>
<sequence>MKQTQAGSLFSLGIRNPEPGPVSGTAVPRQLAWKS</sequence>
<evidence type="ECO:0000256" key="1">
    <source>
        <dbReference type="SAM" id="MobiDB-lite"/>
    </source>
</evidence>
<proteinExistence type="predicted"/>